<name>A0A6J8AI37_MYTCO</name>
<feature type="repeat" description="ANK" evidence="3">
    <location>
        <begin position="1126"/>
        <end position="1158"/>
    </location>
</feature>
<dbReference type="EMBL" id="CACVKT020001431">
    <property type="protein sequence ID" value="CAC5368055.1"/>
    <property type="molecule type" value="Genomic_DNA"/>
</dbReference>
<evidence type="ECO:0000313" key="8">
    <source>
        <dbReference type="Proteomes" id="UP000507470"/>
    </source>
</evidence>
<keyword evidence="2 3" id="KW-0040">ANK repeat</keyword>
<dbReference type="PANTHER" id="PTHR24198:SF165">
    <property type="entry name" value="ANKYRIN REPEAT-CONTAINING PROTEIN-RELATED"/>
    <property type="match status" value="1"/>
</dbReference>
<dbReference type="SUPFAM" id="SSF48403">
    <property type="entry name" value="Ankyrin repeat"/>
    <property type="match status" value="3"/>
</dbReference>
<evidence type="ECO:0000259" key="5">
    <source>
        <dbReference type="Pfam" id="PF18738"/>
    </source>
</evidence>
<feature type="coiled-coil region" evidence="4">
    <location>
        <begin position="175"/>
        <end position="209"/>
    </location>
</feature>
<feature type="repeat" description="ANK" evidence="3">
    <location>
        <begin position="1027"/>
        <end position="1059"/>
    </location>
</feature>
<feature type="repeat" description="ANK" evidence="3">
    <location>
        <begin position="1093"/>
        <end position="1125"/>
    </location>
</feature>
<dbReference type="Pfam" id="PF20720">
    <property type="entry name" value="nSTAND3"/>
    <property type="match status" value="1"/>
</dbReference>
<evidence type="ECO:0000259" key="6">
    <source>
        <dbReference type="Pfam" id="PF20720"/>
    </source>
</evidence>
<dbReference type="PANTHER" id="PTHR24198">
    <property type="entry name" value="ANKYRIN REPEAT AND PROTEIN KINASE DOMAIN-CONTAINING PROTEIN"/>
    <property type="match status" value="1"/>
</dbReference>
<evidence type="ECO:0000256" key="1">
    <source>
        <dbReference type="ARBA" id="ARBA00022737"/>
    </source>
</evidence>
<feature type="repeat" description="ANK" evidence="3">
    <location>
        <begin position="695"/>
        <end position="727"/>
    </location>
</feature>
<dbReference type="SUPFAM" id="SSF52540">
    <property type="entry name" value="P-loop containing nucleoside triphosphate hydrolases"/>
    <property type="match status" value="1"/>
</dbReference>
<keyword evidence="1" id="KW-0677">Repeat</keyword>
<feature type="repeat" description="ANK" evidence="3">
    <location>
        <begin position="762"/>
        <end position="794"/>
    </location>
</feature>
<accession>A0A6J8AI37</accession>
<feature type="repeat" description="ANK" evidence="3">
    <location>
        <begin position="1159"/>
        <end position="1191"/>
    </location>
</feature>
<dbReference type="InterPro" id="IPR027417">
    <property type="entry name" value="P-loop_NTPase"/>
</dbReference>
<dbReference type="Pfam" id="PF00023">
    <property type="entry name" value="Ank"/>
    <property type="match status" value="1"/>
</dbReference>
<keyword evidence="8" id="KW-1185">Reference proteome</keyword>
<feature type="domain" description="DZIP3-like HEPN" evidence="5">
    <location>
        <begin position="37"/>
        <end position="173"/>
    </location>
</feature>
<feature type="repeat" description="ANK" evidence="3">
    <location>
        <begin position="795"/>
        <end position="827"/>
    </location>
</feature>
<dbReference type="InterPro" id="IPR036770">
    <property type="entry name" value="Ankyrin_rpt-contain_sf"/>
</dbReference>
<feature type="repeat" description="ANK" evidence="3">
    <location>
        <begin position="1258"/>
        <end position="1290"/>
    </location>
</feature>
<dbReference type="PROSITE" id="PS50297">
    <property type="entry name" value="ANK_REP_REGION"/>
    <property type="match status" value="17"/>
</dbReference>
<protein>
    <submittedName>
        <fullName evidence="7">Uncharacterized protein</fullName>
    </submittedName>
</protein>
<dbReference type="InterPro" id="IPR041249">
    <property type="entry name" value="HEPN_DZIP3"/>
</dbReference>
<feature type="repeat" description="ANK" evidence="3">
    <location>
        <begin position="829"/>
        <end position="861"/>
    </location>
</feature>
<feature type="repeat" description="ANK" evidence="3">
    <location>
        <begin position="729"/>
        <end position="761"/>
    </location>
</feature>
<evidence type="ECO:0000256" key="2">
    <source>
        <dbReference type="ARBA" id="ARBA00023043"/>
    </source>
</evidence>
<dbReference type="PROSITE" id="PS50088">
    <property type="entry name" value="ANK_REPEAT"/>
    <property type="match status" value="18"/>
</dbReference>
<dbReference type="Pfam" id="PF18738">
    <property type="entry name" value="HEPN_DZIP3"/>
    <property type="match status" value="1"/>
</dbReference>
<evidence type="ECO:0000256" key="4">
    <source>
        <dbReference type="SAM" id="Coils"/>
    </source>
</evidence>
<reference evidence="7 8" key="1">
    <citation type="submission" date="2020-06" db="EMBL/GenBank/DDBJ databases">
        <authorList>
            <person name="Li R."/>
            <person name="Bekaert M."/>
        </authorList>
    </citation>
    <scope>NUCLEOTIDE SEQUENCE [LARGE SCALE GENOMIC DNA]</scope>
    <source>
        <strain evidence="8">wild</strain>
    </source>
</reference>
<proteinExistence type="predicted"/>
<evidence type="ECO:0000256" key="3">
    <source>
        <dbReference type="PROSITE-ProRule" id="PRU00023"/>
    </source>
</evidence>
<feature type="repeat" description="ANK" evidence="3">
    <location>
        <begin position="1328"/>
        <end position="1356"/>
    </location>
</feature>
<feature type="repeat" description="ANK" evidence="3">
    <location>
        <begin position="1192"/>
        <end position="1224"/>
    </location>
</feature>
<feature type="repeat" description="ANK" evidence="3">
    <location>
        <begin position="1361"/>
        <end position="1393"/>
    </location>
</feature>
<dbReference type="InterPro" id="IPR049050">
    <property type="entry name" value="nSTAND3"/>
</dbReference>
<dbReference type="Pfam" id="PF12796">
    <property type="entry name" value="Ank_2"/>
    <property type="match status" value="6"/>
</dbReference>
<feature type="repeat" description="ANK" evidence="3">
    <location>
        <begin position="961"/>
        <end position="993"/>
    </location>
</feature>
<feature type="repeat" description="ANK" evidence="3">
    <location>
        <begin position="928"/>
        <end position="960"/>
    </location>
</feature>
<dbReference type="Proteomes" id="UP000507470">
    <property type="component" value="Unassembled WGS sequence"/>
</dbReference>
<dbReference type="SMART" id="SM00248">
    <property type="entry name" value="ANK"/>
    <property type="match status" value="23"/>
</dbReference>
<dbReference type="InterPro" id="IPR002110">
    <property type="entry name" value="Ankyrin_rpt"/>
</dbReference>
<dbReference type="Gene3D" id="1.25.40.20">
    <property type="entry name" value="Ankyrin repeat-containing domain"/>
    <property type="match status" value="6"/>
</dbReference>
<dbReference type="OrthoDB" id="10284152at2759"/>
<gene>
    <name evidence="7" type="ORF">MCOR_7740</name>
</gene>
<sequence>MTNMSEEEGNYVRMGLLLTGISPRAVRTLFDEQFHPPDLNSILEREYNKLLELKSKKKIKESHWSLLFPACDKNRIRESRNFDTTLMITLLRYLTSIEISTDGKLPSATDTTLGADIARIEYYRNYLAYLEDVKMNNAFFNNAWDDTCNAIYRLGGALLHRECDFLKSKILYQTNQQIIVEMKQSINEIQEIRNKADKLQLAYDSLQTQTDSLHDEHESLKEIHGNLRKDYKTVSEDVLRLNKAFEDAVPWNRRVHMKNRIKAWKKGDEMHIETRAERHIFELIAKKSCVTVIASSGVGKTSAIRHIALLMAEKDYDILPVSDPYDIINFYNKNRKSLFVIDDICGTFSLDIEQLERWSLILTDIKSLLEKGNCKIIAACRLQIFNDAKFEEMSIFKLSVCNLMSDETMLTRKEKQDIADLYLKADASKICKLHDEFEFFPLLCRLYHDNASTNIVDFFKNPFQVYESELDRMFLNGNYTKYCALALCVMFDNRLPQLYFNSDVDKKIKHIFKNTFEECKLSRGTPRLFVKDELDSLINTFVKKDETFYRILHDKLYDFLAWYFGKRMIKCLITNANAYFIAERFVFGVQDYKDEFIIEIPPNLYMMYQERLIDDWTNGWVTCVFCNKNMKSPDFRNMFLSYLRDLDLTLQKKLAHTYNTGYFATVLINCCSTGDINFVNWCISQNTDVNECSKDGVSPLFISCSIGSTEILRLLLALNADIDTSAQQCGTSGLFIACLNGHTEIVKILLDNNVDVNKCDKTGTTPLFIACQMGFTEIVRILIEQNIDIDKCRENGTSALYIACERGYVEIVKLLLDKNADINTYCRIDNLTVLYKSVVKGHVEIVELLVNKKADINTCLNDNTSLLLAACQYGCEQIVNILIDHQVDINKCNDAHISPLYIACLYGYESIVNKLLASKSDVNKCKQSGESPLLVASKMGHSKIVDMLLKNKANVNKCSDTGSSPLFWACQEGQFEIVKLLLENEANIHSQNNIGSSPFLVACARGHIDIVKLLLKNNADIDQCMYDGTSPLFMASQEGHFDIVKLLIEQRVNLHKCRADGQSPLCIACQYGNVEIANILLDKKADINKCQNNGDSPLYSACKFCRKDIVVSLLQHNADINLHNNVGGSPLFIACQKGYKSVVSILLRYNADTEVCTNMRASPLFIACSKGHTDIVKMLLAVKANTNKCASEGLSPLFIACKEGHGDTVKLLAENNADINMGSQYGMTPLYLSCQKGDLKIVKLLLNYHAHVNIAMLDGSTPLFTSSREGHLEVVKELLKKEAEVNSNIYGILPLDIALYKGHADILHLLEKYVTIIYNQDINKISTTGYFPLYLACANEDIESVQILLNKKADINLCIFNGTTPLHVACYNGNNEIVEELLKKGADLKNNNDGISPLDIVRSKGFKDILHLINRYITILYERLV</sequence>
<feature type="repeat" description="ANK" evidence="3">
    <location>
        <begin position="994"/>
        <end position="1022"/>
    </location>
</feature>
<evidence type="ECO:0000313" key="7">
    <source>
        <dbReference type="EMBL" id="CAC5368055.1"/>
    </source>
</evidence>
<dbReference type="Pfam" id="PF13637">
    <property type="entry name" value="Ank_4"/>
    <property type="match status" value="2"/>
</dbReference>
<feature type="repeat" description="ANK" evidence="3">
    <location>
        <begin position="1225"/>
        <end position="1257"/>
    </location>
</feature>
<organism evidence="7 8">
    <name type="scientific">Mytilus coruscus</name>
    <name type="common">Sea mussel</name>
    <dbReference type="NCBI Taxonomy" id="42192"/>
    <lineage>
        <taxon>Eukaryota</taxon>
        <taxon>Metazoa</taxon>
        <taxon>Spiralia</taxon>
        <taxon>Lophotrochozoa</taxon>
        <taxon>Mollusca</taxon>
        <taxon>Bivalvia</taxon>
        <taxon>Autobranchia</taxon>
        <taxon>Pteriomorphia</taxon>
        <taxon>Mytilida</taxon>
        <taxon>Mytiloidea</taxon>
        <taxon>Mytilidae</taxon>
        <taxon>Mytilinae</taxon>
        <taxon>Mytilus</taxon>
    </lineage>
</organism>
<feature type="domain" description="Novel STAND NTPase 3" evidence="6">
    <location>
        <begin position="272"/>
        <end position="424"/>
    </location>
</feature>
<keyword evidence="4" id="KW-0175">Coiled coil</keyword>
<feature type="repeat" description="ANK" evidence="3">
    <location>
        <begin position="1060"/>
        <end position="1092"/>
    </location>
</feature>